<protein>
    <submittedName>
        <fullName evidence="1">Uncharacterized protein</fullName>
    </submittedName>
</protein>
<comment type="caution">
    <text evidence="1">The sequence shown here is derived from an EMBL/GenBank/DDBJ whole genome shotgun (WGS) entry which is preliminary data.</text>
</comment>
<reference evidence="1" key="1">
    <citation type="journal article" date="2020" name="Microb. Genom.">
        <title>Genetic diversity of clinical and environmental Mucorales isolates obtained from an investigation of mucormycosis cases among solid organ transplant recipients.</title>
        <authorList>
            <person name="Nguyen M.H."/>
            <person name="Kaul D."/>
            <person name="Muto C."/>
            <person name="Cheng S.J."/>
            <person name="Richter R.A."/>
            <person name="Bruno V.M."/>
            <person name="Liu G."/>
            <person name="Beyhan S."/>
            <person name="Sundermann A.J."/>
            <person name="Mounaud S."/>
            <person name="Pasculle A.W."/>
            <person name="Nierman W.C."/>
            <person name="Driscoll E."/>
            <person name="Cumbie R."/>
            <person name="Clancy C.J."/>
            <person name="Dupont C.L."/>
        </authorList>
    </citation>
    <scope>NUCLEOTIDE SEQUENCE</scope>
    <source>
        <strain evidence="1">GL16</strain>
    </source>
</reference>
<evidence type="ECO:0000313" key="1">
    <source>
        <dbReference type="EMBL" id="KAG1511492.1"/>
    </source>
</evidence>
<dbReference type="AlphaFoldDB" id="A0A9P6XL86"/>
<organism evidence="1 2">
    <name type="scientific">Rhizopus oryzae</name>
    <name type="common">Mucormycosis agent</name>
    <name type="synonym">Rhizopus arrhizus var. delemar</name>
    <dbReference type="NCBI Taxonomy" id="64495"/>
    <lineage>
        <taxon>Eukaryota</taxon>
        <taxon>Fungi</taxon>
        <taxon>Fungi incertae sedis</taxon>
        <taxon>Mucoromycota</taxon>
        <taxon>Mucoromycotina</taxon>
        <taxon>Mucoromycetes</taxon>
        <taxon>Mucorales</taxon>
        <taxon>Mucorineae</taxon>
        <taxon>Rhizopodaceae</taxon>
        <taxon>Rhizopus</taxon>
    </lineage>
</organism>
<sequence length="74" mass="8282">MAHVFSSLRQKKPLSGLLVISLLYAIYKARSQINTIKKDTHGSNTATKKKHKKVGVNAEFLEQMKKLFPICVPG</sequence>
<dbReference type="EMBL" id="JAANIT010024732">
    <property type="protein sequence ID" value="KAG1511492.1"/>
    <property type="molecule type" value="Genomic_DNA"/>
</dbReference>
<evidence type="ECO:0000313" key="2">
    <source>
        <dbReference type="Proteomes" id="UP000717996"/>
    </source>
</evidence>
<proteinExistence type="predicted"/>
<name>A0A9P6XL86_RHIOR</name>
<accession>A0A9P6XL86</accession>
<gene>
    <name evidence="1" type="ORF">G6F51_014805</name>
</gene>
<dbReference type="Proteomes" id="UP000717996">
    <property type="component" value="Unassembled WGS sequence"/>
</dbReference>